<proteinExistence type="predicted"/>
<dbReference type="InParanoid" id="D8PNR0"/>
<dbReference type="Proteomes" id="UP000007431">
    <property type="component" value="Unassembled WGS sequence"/>
</dbReference>
<dbReference type="eggNOG" id="ENOG502SFRY">
    <property type="taxonomic scope" value="Eukaryota"/>
</dbReference>
<sequence length="355" mass="39678">MRAAPTVTSRADVMLQPNYFTSNIYVTQLEEDLKNLVQVFEEERKAQPNASPFRVFREVWSAEGWPFLHYRVFDARSREVSLKTTLRIFLQDAIDAKKDLTERAVACFALFTFFETQPTDCSPRLLFVDRIPVAKGDAFFLQLAPFALRASITDQYTTLVELPRLLTGTHQSLQPPTAFILANLVRQQVFHILPHSNLGPHNPRNLPREVYADSSTFVDLKEVAVQRKPGRPSKRDQSQRAKAGWQTLVTCLNRTTGPSVLSATSTHEEAMARPSGSSTQYHADKTALLRALDDDSDAMSLVAEASREALSRMEQIRDGAKASVQEGGLRRARDALQTSSGLLDLRRTASPTAST</sequence>
<reference evidence="1 2" key="1">
    <citation type="journal article" date="2010" name="Nat. Biotechnol.">
        <title>Genome sequence of the model mushroom Schizophyllum commune.</title>
        <authorList>
            <person name="Ohm R.A."/>
            <person name="de Jong J.F."/>
            <person name="Lugones L.G."/>
            <person name="Aerts A."/>
            <person name="Kothe E."/>
            <person name="Stajich J.E."/>
            <person name="de Vries R.P."/>
            <person name="Record E."/>
            <person name="Levasseur A."/>
            <person name="Baker S.E."/>
            <person name="Bartholomew K.A."/>
            <person name="Coutinho P.M."/>
            <person name="Erdmann S."/>
            <person name="Fowler T.J."/>
            <person name="Gathman A.C."/>
            <person name="Lombard V."/>
            <person name="Henrissat B."/>
            <person name="Knabe N."/>
            <person name="Kuees U."/>
            <person name="Lilly W.W."/>
            <person name="Lindquist E."/>
            <person name="Lucas S."/>
            <person name="Magnuson J.K."/>
            <person name="Piumi F."/>
            <person name="Raudaskoski M."/>
            <person name="Salamov A."/>
            <person name="Schmutz J."/>
            <person name="Schwarze F.W.M.R."/>
            <person name="vanKuyk P.A."/>
            <person name="Horton J.S."/>
            <person name="Grigoriev I.V."/>
            <person name="Woesten H.A.B."/>
        </authorList>
    </citation>
    <scope>NUCLEOTIDE SEQUENCE [LARGE SCALE GENOMIC DNA]</scope>
    <source>
        <strain evidence="2">H4-8 / FGSC 9210</strain>
    </source>
</reference>
<evidence type="ECO:0000313" key="1">
    <source>
        <dbReference type="EMBL" id="EFJ03614.1"/>
    </source>
</evidence>
<dbReference type="HOGENOM" id="CLU_059053_0_0_1"/>
<dbReference type="VEuPathDB" id="FungiDB:SCHCODRAFT_02697067"/>
<dbReference type="OMA" id="IWCSQGW"/>
<evidence type="ECO:0000313" key="2">
    <source>
        <dbReference type="Proteomes" id="UP000007431"/>
    </source>
</evidence>
<feature type="non-terminal residue" evidence="1">
    <location>
        <position position="355"/>
    </location>
</feature>
<keyword evidence="2" id="KW-1185">Reference proteome</keyword>
<name>D8PNR0_SCHCM</name>
<dbReference type="EMBL" id="GL377302">
    <property type="protein sequence ID" value="EFJ03614.1"/>
    <property type="molecule type" value="Genomic_DNA"/>
</dbReference>
<gene>
    <name evidence="1" type="ORF">SCHCODRAFT_103751</name>
</gene>
<accession>D8PNR0</accession>
<dbReference type="AlphaFoldDB" id="D8PNR0"/>
<protein>
    <submittedName>
        <fullName evidence="1">Uncharacterized protein</fullName>
    </submittedName>
</protein>
<organism evidence="2">
    <name type="scientific">Schizophyllum commune (strain H4-8 / FGSC 9210)</name>
    <name type="common">Split gill fungus</name>
    <dbReference type="NCBI Taxonomy" id="578458"/>
    <lineage>
        <taxon>Eukaryota</taxon>
        <taxon>Fungi</taxon>
        <taxon>Dikarya</taxon>
        <taxon>Basidiomycota</taxon>
        <taxon>Agaricomycotina</taxon>
        <taxon>Agaricomycetes</taxon>
        <taxon>Agaricomycetidae</taxon>
        <taxon>Agaricales</taxon>
        <taxon>Schizophyllaceae</taxon>
        <taxon>Schizophyllum</taxon>
    </lineage>
</organism>